<dbReference type="AlphaFoldDB" id="A0A7J0DGB1"/>
<evidence type="ECO:0000313" key="2">
    <source>
        <dbReference type="EMBL" id="GFS33929.1"/>
    </source>
</evidence>
<comment type="caution">
    <text evidence="2">The sequence shown here is derived from an EMBL/GenBank/DDBJ whole genome shotgun (WGS) entry which is preliminary data.</text>
</comment>
<proteinExistence type="predicted"/>
<sequence length="256" mass="28954">MQQVLVANKLIKPVTKDGKGPFEVKSAQRTDTPRGGLKGKQVESYYIETESQSDSKYAASGNGCPEEVHPPKFTLYDGKSDPTSHISHFRQVMALWTYLAALICKAGHLKEYVEREKTKAEEAEVRPNPSLAMNEVLLVQPKAKKPRQGLFEPGSITFTKVNLKWVQHPHSDPLAIQLWVHNYDVKRILVDTGSSVEVEEELEILEGIGRNPKAKVAEDLVRYDLDEPSSDYFFLICSNLKERNRTELIEFLTTNI</sequence>
<dbReference type="Proteomes" id="UP000585474">
    <property type="component" value="Unassembled WGS sequence"/>
</dbReference>
<dbReference type="EMBL" id="BJWL01000200">
    <property type="protein sequence ID" value="GFS33929.1"/>
    <property type="molecule type" value="Genomic_DNA"/>
</dbReference>
<reference evidence="3" key="1">
    <citation type="submission" date="2019-07" db="EMBL/GenBank/DDBJ databases">
        <title>De Novo Assembly of kiwifruit Actinidia rufa.</title>
        <authorList>
            <person name="Sugita-Konishi S."/>
            <person name="Sato K."/>
            <person name="Mori E."/>
            <person name="Abe Y."/>
            <person name="Kisaki G."/>
            <person name="Hamano K."/>
            <person name="Suezawa K."/>
            <person name="Otani M."/>
            <person name="Fukuda T."/>
            <person name="Manabe T."/>
            <person name="Gomi K."/>
            <person name="Tabuchi M."/>
            <person name="Akimitsu K."/>
            <person name="Kataoka I."/>
        </authorList>
    </citation>
    <scope>NUCLEOTIDE SEQUENCE [LARGE SCALE GENOMIC DNA]</scope>
    <source>
        <strain evidence="3">cv. Fuchu</strain>
    </source>
</reference>
<keyword evidence="3" id="KW-1185">Reference proteome</keyword>
<organism evidence="2 3">
    <name type="scientific">Actinidia rufa</name>
    <dbReference type="NCBI Taxonomy" id="165716"/>
    <lineage>
        <taxon>Eukaryota</taxon>
        <taxon>Viridiplantae</taxon>
        <taxon>Streptophyta</taxon>
        <taxon>Embryophyta</taxon>
        <taxon>Tracheophyta</taxon>
        <taxon>Spermatophyta</taxon>
        <taxon>Magnoliopsida</taxon>
        <taxon>eudicotyledons</taxon>
        <taxon>Gunneridae</taxon>
        <taxon>Pentapetalae</taxon>
        <taxon>asterids</taxon>
        <taxon>Ericales</taxon>
        <taxon>Actinidiaceae</taxon>
        <taxon>Actinidia</taxon>
    </lineage>
</organism>
<feature type="region of interest" description="Disordered" evidence="1">
    <location>
        <begin position="18"/>
        <end position="38"/>
    </location>
</feature>
<evidence type="ECO:0000256" key="1">
    <source>
        <dbReference type="SAM" id="MobiDB-lite"/>
    </source>
</evidence>
<feature type="compositionally biased region" description="Basic and acidic residues" evidence="1">
    <location>
        <begin position="18"/>
        <end position="32"/>
    </location>
</feature>
<accession>A0A7J0DGB1</accession>
<protein>
    <submittedName>
        <fullName evidence="2">Uncharacterized protein</fullName>
    </submittedName>
</protein>
<name>A0A7J0DGB1_9ERIC</name>
<gene>
    <name evidence="2" type="ORF">Acr_00g0031320</name>
</gene>
<evidence type="ECO:0000313" key="3">
    <source>
        <dbReference type="Proteomes" id="UP000585474"/>
    </source>
</evidence>